<evidence type="ECO:0000256" key="1">
    <source>
        <dbReference type="SAM" id="MobiDB-lite"/>
    </source>
</evidence>
<feature type="region of interest" description="Disordered" evidence="1">
    <location>
        <begin position="193"/>
        <end position="217"/>
    </location>
</feature>
<organism evidence="2">
    <name type="scientific">uncultured Caudovirales phage</name>
    <dbReference type="NCBI Taxonomy" id="2100421"/>
    <lineage>
        <taxon>Viruses</taxon>
        <taxon>Duplodnaviria</taxon>
        <taxon>Heunggongvirae</taxon>
        <taxon>Uroviricota</taxon>
        <taxon>Caudoviricetes</taxon>
        <taxon>Peduoviridae</taxon>
        <taxon>Maltschvirus</taxon>
        <taxon>Maltschvirus maltsch</taxon>
    </lineage>
</organism>
<dbReference type="NCBIfam" id="NF046043">
    <property type="entry name" value="rep_init_NGO0469"/>
    <property type="match status" value="1"/>
</dbReference>
<proteinExistence type="predicted"/>
<gene>
    <name evidence="2" type="ORF">UFOVP105_46</name>
</gene>
<sequence>MAIYATNESNGNNFNPIENGTHVATCVQMIHIGTVEDEFDGKPVKGNKVRITFELPNELVKFKDDEPQQPRFISKEFTLSMNEKASLRKFLNSWRGVPFTEEEAVKFDICKLLGLPVMLSITTKTSKTGKQYNDILSASALMKGMNAPEILTEVLEINYQNLKDNYSKVPKFLREKMALTPEYLSSGFVFPADEDKPTDQSATEPETETAQTETIENVDKKVKLPF</sequence>
<reference evidence="2" key="1">
    <citation type="submission" date="2020-04" db="EMBL/GenBank/DDBJ databases">
        <authorList>
            <person name="Chiriac C."/>
            <person name="Salcher M."/>
            <person name="Ghai R."/>
            <person name="Kavagutti S V."/>
        </authorList>
    </citation>
    <scope>NUCLEOTIDE SEQUENCE</scope>
</reference>
<dbReference type="EMBL" id="LR796222">
    <property type="protein sequence ID" value="CAB4128511.1"/>
    <property type="molecule type" value="Genomic_DNA"/>
</dbReference>
<name>A0A6J5L2C6_9CAUD</name>
<accession>A0A6J5L2C6</accession>
<evidence type="ECO:0000313" key="2">
    <source>
        <dbReference type="EMBL" id="CAB4128511.1"/>
    </source>
</evidence>
<dbReference type="InterPro" id="IPR059222">
    <property type="entry name" value="NGO0469-like"/>
</dbReference>
<protein>
    <submittedName>
        <fullName evidence="2">Uncharacterized protein</fullName>
    </submittedName>
</protein>